<evidence type="ECO:0000313" key="2">
    <source>
        <dbReference type="Proteomes" id="UP001501791"/>
    </source>
</evidence>
<dbReference type="Gene3D" id="3.10.450.50">
    <property type="match status" value="1"/>
</dbReference>
<accession>A0ABN2CW69</accession>
<sequence length="75" mass="8096">MKGWPWRTTAIARWTSTGTYPDGSLYENHGVHVVRLRWGKAVSIDANEDSQAVERLLAAVAATGIVEASATPITS</sequence>
<name>A0ABN2CW69_9MICO</name>
<keyword evidence="2" id="KW-1185">Reference proteome</keyword>
<dbReference type="SUPFAM" id="SSF54427">
    <property type="entry name" value="NTF2-like"/>
    <property type="match status" value="1"/>
</dbReference>
<evidence type="ECO:0000313" key="1">
    <source>
        <dbReference type="EMBL" id="GAA1563409.1"/>
    </source>
</evidence>
<dbReference type="Proteomes" id="UP001501791">
    <property type="component" value="Unassembled WGS sequence"/>
</dbReference>
<proteinExistence type="predicted"/>
<gene>
    <name evidence="1" type="ORF">GCM10009691_41260</name>
</gene>
<dbReference type="EMBL" id="BAAALY010000025">
    <property type="protein sequence ID" value="GAA1563409.1"/>
    <property type="molecule type" value="Genomic_DNA"/>
</dbReference>
<comment type="caution">
    <text evidence="1">The sequence shown here is derived from an EMBL/GenBank/DDBJ whole genome shotgun (WGS) entry which is preliminary data.</text>
</comment>
<reference evidence="1 2" key="1">
    <citation type="journal article" date="2019" name="Int. J. Syst. Evol. Microbiol.">
        <title>The Global Catalogue of Microorganisms (GCM) 10K type strain sequencing project: providing services to taxonomists for standard genome sequencing and annotation.</title>
        <authorList>
            <consortium name="The Broad Institute Genomics Platform"/>
            <consortium name="The Broad Institute Genome Sequencing Center for Infectious Disease"/>
            <person name="Wu L."/>
            <person name="Ma J."/>
        </authorList>
    </citation>
    <scope>NUCLEOTIDE SEQUENCE [LARGE SCALE GENOMIC DNA]</scope>
    <source>
        <strain evidence="1 2">JCM 13319</strain>
    </source>
</reference>
<dbReference type="InterPro" id="IPR032710">
    <property type="entry name" value="NTF2-like_dom_sf"/>
</dbReference>
<organism evidence="1 2">
    <name type="scientific">Brevibacterium picturae</name>
    <dbReference type="NCBI Taxonomy" id="260553"/>
    <lineage>
        <taxon>Bacteria</taxon>
        <taxon>Bacillati</taxon>
        <taxon>Actinomycetota</taxon>
        <taxon>Actinomycetes</taxon>
        <taxon>Micrococcales</taxon>
        <taxon>Brevibacteriaceae</taxon>
        <taxon>Brevibacterium</taxon>
    </lineage>
</organism>
<protein>
    <submittedName>
        <fullName evidence="1">Uncharacterized protein</fullName>
    </submittedName>
</protein>